<dbReference type="OrthoDB" id="2081028at2"/>
<protein>
    <submittedName>
        <fullName evidence="2">Protein xpaC</fullName>
    </submittedName>
</protein>
<dbReference type="RefSeq" id="WP_051239769.1">
    <property type="nucleotide sequence ID" value="NZ_AULI01000007.1"/>
</dbReference>
<dbReference type="AlphaFoldDB" id="A0A0A5GL65"/>
<comment type="caution">
    <text evidence="2">The sequence shown here is derived from an EMBL/GenBank/DDBJ whole genome shotgun (WGS) entry which is preliminary data.</text>
</comment>
<keyword evidence="1" id="KW-1133">Transmembrane helix</keyword>
<feature type="transmembrane region" description="Helical" evidence="1">
    <location>
        <begin position="7"/>
        <end position="27"/>
    </location>
</feature>
<dbReference type="Proteomes" id="UP000030528">
    <property type="component" value="Unassembled WGS sequence"/>
</dbReference>
<keyword evidence="3" id="KW-1185">Reference proteome</keyword>
<proteinExistence type="predicted"/>
<dbReference type="InterPro" id="IPR018770">
    <property type="entry name" value="ChloroindolylP_hydrolase"/>
</dbReference>
<accession>A0A0A5GL65</accession>
<dbReference type="STRING" id="1385510.GCA_000425205_01721"/>
<feature type="transmembrane region" description="Helical" evidence="1">
    <location>
        <begin position="33"/>
        <end position="51"/>
    </location>
</feature>
<evidence type="ECO:0000256" key="1">
    <source>
        <dbReference type="SAM" id="Phobius"/>
    </source>
</evidence>
<organism evidence="2 3">
    <name type="scientific">Pontibacillus halophilus JSM 076056 = DSM 19796</name>
    <dbReference type="NCBI Taxonomy" id="1385510"/>
    <lineage>
        <taxon>Bacteria</taxon>
        <taxon>Bacillati</taxon>
        <taxon>Bacillota</taxon>
        <taxon>Bacilli</taxon>
        <taxon>Bacillales</taxon>
        <taxon>Bacillaceae</taxon>
        <taxon>Pontibacillus</taxon>
    </lineage>
</organism>
<gene>
    <name evidence="2" type="ORF">N781_15700</name>
</gene>
<dbReference type="eggNOG" id="COG4915">
    <property type="taxonomic scope" value="Bacteria"/>
</dbReference>
<evidence type="ECO:0000313" key="3">
    <source>
        <dbReference type="Proteomes" id="UP000030528"/>
    </source>
</evidence>
<keyword evidence="1" id="KW-0812">Transmembrane</keyword>
<dbReference type="EMBL" id="AVPE01000005">
    <property type="protein sequence ID" value="KGX92744.1"/>
    <property type="molecule type" value="Genomic_DNA"/>
</dbReference>
<name>A0A0A5GL65_9BACI</name>
<reference evidence="2 3" key="1">
    <citation type="submission" date="2013-08" db="EMBL/GenBank/DDBJ databases">
        <authorList>
            <person name="Huang J."/>
            <person name="Wang G."/>
        </authorList>
    </citation>
    <scope>NUCLEOTIDE SEQUENCE [LARGE SCALE GENOMIC DNA]</scope>
    <source>
        <strain evidence="2 3">JSM 076056</strain>
    </source>
</reference>
<dbReference type="Pfam" id="PF10112">
    <property type="entry name" value="Halogen_Hydrol"/>
    <property type="match status" value="1"/>
</dbReference>
<evidence type="ECO:0000313" key="2">
    <source>
        <dbReference type="EMBL" id="KGX92744.1"/>
    </source>
</evidence>
<keyword evidence="1" id="KW-0472">Membrane</keyword>
<sequence length="217" mass="25622">MKAAFHFLLRAFISAALFTATFPLLYFNTDYSFFSSLFIAIGLAVVTYLGIRAYTHFKFLRDNGLTRKDYRYIQENLKEAERKRQRLNQALFRVRSFQALKEIGVLQRNVTKMFRVVRREPRRFYEADHFFYYQLDSIVELSDKYTRLASQSLKDEKTDAALQETEEMLRQLAKSVEEELASLFRGDVEEMTTELEVAEHSLRLQKGIKESNHDRPS</sequence>